<organism evidence="2 3">
    <name type="scientific">Micromonospora coerulea</name>
    <dbReference type="NCBI Taxonomy" id="47856"/>
    <lineage>
        <taxon>Bacteria</taxon>
        <taxon>Bacillati</taxon>
        <taxon>Actinomycetota</taxon>
        <taxon>Actinomycetes</taxon>
        <taxon>Micromonosporales</taxon>
        <taxon>Micromonosporaceae</taxon>
        <taxon>Micromonospora</taxon>
    </lineage>
</organism>
<evidence type="ECO:0000313" key="2">
    <source>
        <dbReference type="EMBL" id="GAA4579513.1"/>
    </source>
</evidence>
<dbReference type="InterPro" id="IPR055066">
    <property type="entry name" value="AASDHPPT_N"/>
</dbReference>
<feature type="domain" description="4'-phosphopantetheinyl transferase N-terminal" evidence="1">
    <location>
        <begin position="27"/>
        <end position="109"/>
    </location>
</feature>
<gene>
    <name evidence="2" type="ORF">GCM10023176_57450</name>
</gene>
<dbReference type="Gene3D" id="3.90.470.20">
    <property type="entry name" value="4'-phosphopantetheinyl transferase domain"/>
    <property type="match status" value="1"/>
</dbReference>
<dbReference type="EMBL" id="BAABGU010000049">
    <property type="protein sequence ID" value="GAA4579513.1"/>
    <property type="molecule type" value="Genomic_DNA"/>
</dbReference>
<proteinExistence type="predicted"/>
<name>A0ABP8T3L8_9ACTN</name>
<sequence>MAVQPSTTSKITVFNVGLTVAHVGLRDVLDHRERQRVDRTVAEADRARFMLGAALLRTVAGSMLDLPAEAVTVDRTCSHCGRWHGRPTLPGTALEMSVSHSGAVVTVAALLGGGRVGVDVERTGDRPVREVVAWTIAEAQFKAGGGSGLTLHRLPPPAPRHVLTLATNRAAATVEVVDATTLLPPSTSWQPDPGRRRK</sequence>
<keyword evidence="3" id="KW-1185">Reference proteome</keyword>
<accession>A0ABP8T3L8</accession>
<protein>
    <recommendedName>
        <fullName evidence="1">4'-phosphopantetheinyl transferase N-terminal domain-containing protein</fullName>
    </recommendedName>
</protein>
<reference evidence="3" key="1">
    <citation type="journal article" date="2019" name="Int. J. Syst. Evol. Microbiol.">
        <title>The Global Catalogue of Microorganisms (GCM) 10K type strain sequencing project: providing services to taxonomists for standard genome sequencing and annotation.</title>
        <authorList>
            <consortium name="The Broad Institute Genomics Platform"/>
            <consortium name="The Broad Institute Genome Sequencing Center for Infectious Disease"/>
            <person name="Wu L."/>
            <person name="Ma J."/>
        </authorList>
    </citation>
    <scope>NUCLEOTIDE SEQUENCE [LARGE SCALE GENOMIC DNA]</scope>
    <source>
        <strain evidence="3">JCM 3175</strain>
    </source>
</reference>
<evidence type="ECO:0000259" key="1">
    <source>
        <dbReference type="Pfam" id="PF22624"/>
    </source>
</evidence>
<comment type="caution">
    <text evidence="2">The sequence shown here is derived from an EMBL/GenBank/DDBJ whole genome shotgun (WGS) entry which is preliminary data.</text>
</comment>
<dbReference type="Proteomes" id="UP001500307">
    <property type="component" value="Unassembled WGS sequence"/>
</dbReference>
<dbReference type="SUPFAM" id="SSF56214">
    <property type="entry name" value="4'-phosphopantetheinyl transferase"/>
    <property type="match status" value="1"/>
</dbReference>
<evidence type="ECO:0000313" key="3">
    <source>
        <dbReference type="Proteomes" id="UP001500307"/>
    </source>
</evidence>
<dbReference type="InterPro" id="IPR037143">
    <property type="entry name" value="4-PPantetheinyl_Trfase_dom_sf"/>
</dbReference>
<dbReference type="Pfam" id="PF22624">
    <property type="entry name" value="AASDHPPT_N"/>
    <property type="match status" value="1"/>
</dbReference>